<sequence length="52" mass="5790">MYLYMFLTALTFYLCSPGVLVSLPSLGPLPPLAVHAVLFAVVHCLMHRAMRK</sequence>
<protein>
    <submittedName>
        <fullName evidence="1">Uncharacterized protein</fullName>
    </submittedName>
</protein>
<evidence type="ECO:0000313" key="1">
    <source>
        <dbReference type="EMBL" id="QHT79362.1"/>
    </source>
</evidence>
<reference evidence="1" key="1">
    <citation type="journal article" date="2020" name="Nature">
        <title>Giant virus diversity and host interactions through global metagenomics.</title>
        <authorList>
            <person name="Schulz F."/>
            <person name="Roux S."/>
            <person name="Paez-Espino D."/>
            <person name="Jungbluth S."/>
            <person name="Walsh D.A."/>
            <person name="Denef V.J."/>
            <person name="McMahon K.D."/>
            <person name="Konstantinidis K.T."/>
            <person name="Eloe-Fadrosh E.A."/>
            <person name="Kyrpides N.C."/>
            <person name="Woyke T."/>
        </authorList>
    </citation>
    <scope>NUCLEOTIDE SEQUENCE</scope>
    <source>
        <strain evidence="1">GVMAG-M-3300023179-99</strain>
    </source>
</reference>
<proteinExistence type="predicted"/>
<name>A0A6C0HFJ4_9ZZZZ</name>
<dbReference type="AlphaFoldDB" id="A0A6C0HFJ4"/>
<dbReference type="EMBL" id="MN739948">
    <property type="protein sequence ID" value="QHT79362.1"/>
    <property type="molecule type" value="Genomic_DNA"/>
</dbReference>
<organism evidence="1">
    <name type="scientific">viral metagenome</name>
    <dbReference type="NCBI Taxonomy" id="1070528"/>
    <lineage>
        <taxon>unclassified sequences</taxon>
        <taxon>metagenomes</taxon>
        <taxon>organismal metagenomes</taxon>
    </lineage>
</organism>
<accession>A0A6C0HFJ4</accession>